<geneLocation type="plasmid" evidence="2">
    <name>pzf1-cfr</name>
</geneLocation>
<gene>
    <name evidence="1" type="ORF">GTH23_19875</name>
</gene>
<reference evidence="1 2" key="1">
    <citation type="submission" date="2020-01" db="EMBL/GenBank/DDBJ databases">
        <title>The genomic epidemiology of tigecycline resistance gene tet(X) variants in a swine farm in China.</title>
        <authorList>
            <person name="Peng K."/>
            <person name="Li R."/>
        </authorList>
    </citation>
    <scope>NUCLEOTIDE SEQUENCE [LARGE SCALE GENOMIC DNA]</scope>
    <source>
        <strain evidence="1 2">ZF1</strain>
        <plasmid evidence="2">pzf1-cfr</plasmid>
    </source>
</reference>
<keyword evidence="1" id="KW-0614">Plasmid</keyword>
<proteinExistence type="predicted"/>
<evidence type="ECO:0000313" key="1">
    <source>
        <dbReference type="EMBL" id="QIF92304.1"/>
    </source>
</evidence>
<organism evidence="1 2">
    <name type="scientific">Proteus terrae subsp. cibarius</name>
    <dbReference type="NCBI Taxonomy" id="626774"/>
    <lineage>
        <taxon>Bacteria</taxon>
        <taxon>Pseudomonadati</taxon>
        <taxon>Pseudomonadota</taxon>
        <taxon>Gammaproteobacteria</taxon>
        <taxon>Enterobacterales</taxon>
        <taxon>Morganellaceae</taxon>
        <taxon>Proteus</taxon>
    </lineage>
</organism>
<accession>A0ABX6JT59</accession>
<dbReference type="RefSeq" id="WP_050878381.1">
    <property type="nucleotide sequence ID" value="NZ_CP045009.1"/>
</dbReference>
<dbReference type="Proteomes" id="UP000501338">
    <property type="component" value="Plasmid pZF1-cfr"/>
</dbReference>
<dbReference type="EMBL" id="CP047341">
    <property type="protein sequence ID" value="QIF92304.1"/>
    <property type="molecule type" value="Genomic_DNA"/>
</dbReference>
<name>A0ABX6JT59_9GAMM</name>
<protein>
    <recommendedName>
        <fullName evidence="3">Phage protein</fullName>
    </recommendedName>
</protein>
<sequence>MKKMLIPSLYGISVLLFGMSIPYAISSGAPITDVTTQQQIAELSKKIDNLEKSRYYLITYSRSGAMSYRRLSDFVITSVTPTGNVSECYGLIEHIEKQNKVISDKYKSVSIAQDFECVSSLDLKGVKPKEKIE</sequence>
<evidence type="ECO:0008006" key="3">
    <source>
        <dbReference type="Google" id="ProtNLM"/>
    </source>
</evidence>
<keyword evidence="2" id="KW-1185">Reference proteome</keyword>
<evidence type="ECO:0000313" key="2">
    <source>
        <dbReference type="Proteomes" id="UP000501338"/>
    </source>
</evidence>